<gene>
    <name evidence="1" type="ORF">GYMLUDRAFT_995150</name>
</gene>
<dbReference type="EMBL" id="KN834768">
    <property type="protein sequence ID" value="KIK62296.1"/>
    <property type="molecule type" value="Genomic_DNA"/>
</dbReference>
<evidence type="ECO:0008006" key="3">
    <source>
        <dbReference type="Google" id="ProtNLM"/>
    </source>
</evidence>
<proteinExistence type="predicted"/>
<dbReference type="Gene3D" id="3.80.10.10">
    <property type="entry name" value="Ribonuclease Inhibitor"/>
    <property type="match status" value="1"/>
</dbReference>
<name>A0A0D0C2E9_9AGAR</name>
<protein>
    <recommendedName>
        <fullName evidence="3">F-box domain-containing protein</fullName>
    </recommendedName>
</protein>
<dbReference type="SUPFAM" id="SSF52047">
    <property type="entry name" value="RNI-like"/>
    <property type="match status" value="1"/>
</dbReference>
<reference evidence="1 2" key="1">
    <citation type="submission" date="2014-04" db="EMBL/GenBank/DDBJ databases">
        <title>Evolutionary Origins and Diversification of the Mycorrhizal Mutualists.</title>
        <authorList>
            <consortium name="DOE Joint Genome Institute"/>
            <consortium name="Mycorrhizal Genomics Consortium"/>
            <person name="Kohler A."/>
            <person name="Kuo A."/>
            <person name="Nagy L.G."/>
            <person name="Floudas D."/>
            <person name="Copeland A."/>
            <person name="Barry K.W."/>
            <person name="Cichocki N."/>
            <person name="Veneault-Fourrey C."/>
            <person name="LaButti K."/>
            <person name="Lindquist E.A."/>
            <person name="Lipzen A."/>
            <person name="Lundell T."/>
            <person name="Morin E."/>
            <person name="Murat C."/>
            <person name="Riley R."/>
            <person name="Ohm R."/>
            <person name="Sun H."/>
            <person name="Tunlid A."/>
            <person name="Henrissat B."/>
            <person name="Grigoriev I.V."/>
            <person name="Hibbett D.S."/>
            <person name="Martin F."/>
        </authorList>
    </citation>
    <scope>NUCLEOTIDE SEQUENCE [LARGE SCALE GENOMIC DNA]</scope>
    <source>
        <strain evidence="1 2">FD-317 M1</strain>
    </source>
</reference>
<keyword evidence="2" id="KW-1185">Reference proteome</keyword>
<accession>A0A0D0C2E9</accession>
<dbReference type="OrthoDB" id="3032111at2759"/>
<dbReference type="Proteomes" id="UP000053593">
    <property type="component" value="Unassembled WGS sequence"/>
</dbReference>
<organism evidence="1 2">
    <name type="scientific">Collybiopsis luxurians FD-317 M1</name>
    <dbReference type="NCBI Taxonomy" id="944289"/>
    <lineage>
        <taxon>Eukaryota</taxon>
        <taxon>Fungi</taxon>
        <taxon>Dikarya</taxon>
        <taxon>Basidiomycota</taxon>
        <taxon>Agaricomycotina</taxon>
        <taxon>Agaricomycetes</taxon>
        <taxon>Agaricomycetidae</taxon>
        <taxon>Agaricales</taxon>
        <taxon>Marasmiineae</taxon>
        <taxon>Omphalotaceae</taxon>
        <taxon>Collybiopsis</taxon>
        <taxon>Collybiopsis luxurians</taxon>
    </lineage>
</organism>
<dbReference type="InterPro" id="IPR032675">
    <property type="entry name" value="LRR_dom_sf"/>
</dbReference>
<dbReference type="AlphaFoldDB" id="A0A0D0C2E9"/>
<evidence type="ECO:0000313" key="2">
    <source>
        <dbReference type="Proteomes" id="UP000053593"/>
    </source>
</evidence>
<dbReference type="HOGENOM" id="CLU_609807_0_0_1"/>
<evidence type="ECO:0000313" key="1">
    <source>
        <dbReference type="EMBL" id="KIK62296.1"/>
    </source>
</evidence>
<sequence length="502" mass="57488">MPNIVPRIFSADRFHEVAASPVHQLPTELLEIIFAFCRPESPLRRRFDGPVSPIMLPDASEFPALYVNKQWRATAISLLKLAPLPVFLDLYLPAHEDIRVRNQIKSMILHRLEKYLSATSPNPISFSIHDWKLDVDERTLTMSQRLDPETLSLHTTSILNLLCEHSYRWEDATLHLPPPVFHNIRNNLKALPNLKLLELRDAGVRGFWRIITGGRAALPSFMEAKQLSSLTLNASLLQEPNLMLPWSQLVNLTLTFSNPRYFHFILNHCTNLVDCKLMDYDNSTDRWTAPDTPVLHFALRRLWLKNCILSRFLPLLHAPNLEELYVEGVAISRPEDVQNISIAVPFIERLHINFISFYAPTGLATLEWVSAPTLILEMLGDMPGRAFDILEKKTGVRHLHLRFRETDDEAALLRMVKARMEKPSDLGYSTSRLHSFHPEACLSNEVVEELHMLSRSGLAIFGLEKCAQKRLKLETKQRRNVFFEGVGIVVRLAMKALLKVVT</sequence>